<evidence type="ECO:0000256" key="3">
    <source>
        <dbReference type="ARBA" id="ARBA00023054"/>
    </source>
</evidence>
<dbReference type="GO" id="GO:0036159">
    <property type="term" value="P:inner dynein arm assembly"/>
    <property type="evidence" value="ECO:0007669"/>
    <property type="project" value="InterPro"/>
</dbReference>
<evidence type="ECO:0000256" key="6">
    <source>
        <dbReference type="SAM" id="MobiDB-lite"/>
    </source>
</evidence>
<dbReference type="GO" id="GO:0060285">
    <property type="term" value="P:cilium-dependent cell motility"/>
    <property type="evidence" value="ECO:0007669"/>
    <property type="project" value="TreeGrafter"/>
</dbReference>
<keyword evidence="8" id="KW-1185">Reference proteome</keyword>
<comment type="caution">
    <text evidence="7">The sequence shown here is derived from an EMBL/GenBank/DDBJ whole genome shotgun (WGS) entry which is preliminary data.</text>
</comment>
<evidence type="ECO:0000313" key="7">
    <source>
        <dbReference type="EMBL" id="KAJ8030943.1"/>
    </source>
</evidence>
<dbReference type="Proteomes" id="UP001152320">
    <property type="component" value="Chromosome 13"/>
</dbReference>
<gene>
    <name evidence="7" type="ORF">HOLleu_27499</name>
</gene>
<evidence type="ECO:0000256" key="1">
    <source>
        <dbReference type="ARBA" id="ARBA00005805"/>
    </source>
</evidence>
<evidence type="ECO:0000313" key="8">
    <source>
        <dbReference type="Proteomes" id="UP001152320"/>
    </source>
</evidence>
<feature type="coiled-coil region" evidence="5">
    <location>
        <begin position="21"/>
        <end position="402"/>
    </location>
</feature>
<dbReference type="Pfam" id="PF24161">
    <property type="entry name" value="CCDC39"/>
    <property type="match status" value="1"/>
</dbReference>
<feature type="coiled-coil region" evidence="5">
    <location>
        <begin position="459"/>
        <end position="554"/>
    </location>
</feature>
<dbReference type="GO" id="GO:0005930">
    <property type="term" value="C:axoneme"/>
    <property type="evidence" value="ECO:0007669"/>
    <property type="project" value="InterPro"/>
</dbReference>
<dbReference type="GO" id="GO:0005576">
    <property type="term" value="C:extracellular region"/>
    <property type="evidence" value="ECO:0007669"/>
    <property type="project" value="GOC"/>
</dbReference>
<protein>
    <recommendedName>
        <fullName evidence="2">Coiled-coil domain-containing protein 39</fullName>
    </recommendedName>
</protein>
<dbReference type="OrthoDB" id="10259720at2759"/>
<feature type="compositionally biased region" description="Low complexity" evidence="6">
    <location>
        <begin position="876"/>
        <end position="912"/>
    </location>
</feature>
<feature type="compositionally biased region" description="Low complexity" evidence="6">
    <location>
        <begin position="957"/>
        <end position="971"/>
    </location>
</feature>
<feature type="coiled-coil region" evidence="5">
    <location>
        <begin position="667"/>
        <end position="812"/>
    </location>
</feature>
<dbReference type="PANTHER" id="PTHR18962">
    <property type="entry name" value="COILED-COIL DOMAIN-CONTAINING PROTEIN 39"/>
    <property type="match status" value="1"/>
</dbReference>
<organism evidence="7 8">
    <name type="scientific">Holothuria leucospilota</name>
    <name type="common">Black long sea cucumber</name>
    <name type="synonym">Mertensiothuria leucospilota</name>
    <dbReference type="NCBI Taxonomy" id="206669"/>
    <lineage>
        <taxon>Eukaryota</taxon>
        <taxon>Metazoa</taxon>
        <taxon>Echinodermata</taxon>
        <taxon>Eleutherozoa</taxon>
        <taxon>Echinozoa</taxon>
        <taxon>Holothuroidea</taxon>
        <taxon>Aspidochirotacea</taxon>
        <taxon>Aspidochirotida</taxon>
        <taxon>Holothuriidae</taxon>
        <taxon>Holothuria</taxon>
    </lineage>
</organism>
<accession>A0A9Q1H2T4</accession>
<dbReference type="EMBL" id="JAIZAY010000013">
    <property type="protein sequence ID" value="KAJ8030943.1"/>
    <property type="molecule type" value="Genomic_DNA"/>
</dbReference>
<dbReference type="Gene3D" id="1.10.287.1490">
    <property type="match status" value="1"/>
</dbReference>
<dbReference type="AlphaFoldDB" id="A0A9Q1H2T4"/>
<proteinExistence type="inferred from homology"/>
<feature type="region of interest" description="Disordered" evidence="6">
    <location>
        <begin position="865"/>
        <end position="971"/>
    </location>
</feature>
<evidence type="ECO:0000256" key="5">
    <source>
        <dbReference type="SAM" id="Coils"/>
    </source>
</evidence>
<evidence type="ECO:0000256" key="4">
    <source>
        <dbReference type="ARBA" id="ARBA00045182"/>
    </source>
</evidence>
<keyword evidence="3 5" id="KW-0175">Coiled coil</keyword>
<evidence type="ECO:0000256" key="2">
    <source>
        <dbReference type="ARBA" id="ARBA00016725"/>
    </source>
</evidence>
<comment type="function">
    <text evidence="4">Required for assembly of dynein regulatory complex (DRC) and inner dynein arm (IDA) complexes, which are responsible for ciliary beat regulation, thereby playing a central role in motility in cilia and flagella. Probably acts together with CCDC40 to form a molecular ruler that determines the 96 nanometer (nm) repeat length and arrangements of components in cilia and flagella. Not required for outer dynein arm complexes assembly.</text>
</comment>
<comment type="similarity">
    <text evidence="1">Belongs to the CCDC39 family.</text>
</comment>
<sequence>MSVKSVLSGMEWDEGLQVPVANASNKQLEELLQKNQQEMTKLNLEVAQTEDRVFALQEHMRNVQQELNNTQGISRAREKEIETENHMLLVAQREEGRLKQEIQRLENNLADLQERKNIHENSIFKNTQKLEEMKSQLKWDQQALEAWLEESARKDEDAMTLAKYSQLDDAKIKELSLRMEKMTEDAQRKRKNLNHEMTETLTAQLELDKTAEEFRKAHNDRQDLIAQWEATIEQMQRRDREMDRLALQLAEAKANLRNNEDQVNEKRSFLENEMENNQEQQKQIQQTDRLAARLRQDHQQNENQRIQFQDEVETLKFTVERTATDLEGMRRQVNELKKEVEEKKARVELAKKNRGILMDKLKAASNATISAEEKAAIMDNMLENEEEDQKLMEQELKRLRDLQYKKSQELYEAKVLEKNTGAEIQGGRAASRNLSSRINKLDHDSLKQQEIIYNQDFAIQQLERKIARLQGERSTEEMDALNAKIKELTAALDERNNTHTLLNTQLKRLQDDIRRVKRELEKGGAEKDDLTSKIEELNLHNDSSQRELRRIINAKQNLMVDDNILKLEIKRLRDMLNNKADTVFSLEKRRLQLDTAMKERHHEIGIHKDMLKAQLKTAEEERSTVSTELHERINKIDKLRKRYEILMVSMAPPEGEAEEEMSQAYYVIKAAQEKEQLQRKGDELDAKIRKAEKEIKALENTLRLMNGRNEQYRKSFNRVTETSEEYEEKQRLDEQLRAVMDKYKYKRRQIREFQDDLQTMSNTMENLTRDESAYEEMVEEKQNKVQQLSKEIEEQKAKIERASKLVVKYARDVRSAQKVKGETHEERDFDLREMRDFNKNIMKQVGEVIHQHGDVAPSAHMLFSQASLPVPPPPSASGMRTSRSGSSISVRSVLSPKTPSSGRSAASSRAGSVTAIKTVDLSGLSAHGSRSGSPKEGRSPTGSASRLSTGRRESRPASAASSKGSARSMKL</sequence>
<reference evidence="7" key="1">
    <citation type="submission" date="2021-10" db="EMBL/GenBank/DDBJ databases">
        <title>Tropical sea cucumber genome reveals ecological adaptation and Cuvierian tubules defense mechanism.</title>
        <authorList>
            <person name="Chen T."/>
        </authorList>
    </citation>
    <scope>NUCLEOTIDE SEQUENCE</scope>
    <source>
        <strain evidence="7">Nanhai2018</strain>
        <tissue evidence="7">Muscle</tissue>
    </source>
</reference>
<dbReference type="InterPro" id="IPR033290">
    <property type="entry name" value="CCDC39"/>
</dbReference>
<dbReference type="GO" id="GO:0060287">
    <property type="term" value="P:epithelial cilium movement involved in determination of left/right asymmetry"/>
    <property type="evidence" value="ECO:0007669"/>
    <property type="project" value="TreeGrafter"/>
</dbReference>
<name>A0A9Q1H2T4_HOLLE</name>
<dbReference type="PANTHER" id="PTHR18962:SF0">
    <property type="entry name" value="COILED-COIL DOMAIN-CONTAINING PROTEIN 39"/>
    <property type="match status" value="1"/>
</dbReference>